<evidence type="ECO:0000313" key="1">
    <source>
        <dbReference type="EMBL" id="MBJ3783122.1"/>
    </source>
</evidence>
<proteinExistence type="predicted"/>
<protein>
    <submittedName>
        <fullName evidence="1">Uncharacterized protein</fullName>
    </submittedName>
</protein>
<sequence>MEFKGHAITAVLAPLALGVALLGAWTVAEENAGAVFDFGLTSVGQVVRTIGDDQVGGLWTRTQQSVLKNCERALLATRSLEVRYLPTQTQEALVPHCRQTAETAAARFPTDSYAWSVSALAAAHMQDWPGMNDALIRSQLTGPHEGWIAELRVAVAQDNFAQLEAEALEAADADLRLLLASESGIGTLAQRYVDEPDFRARVEAQVETQPAQIQRRFINEVRKRTTS</sequence>
<evidence type="ECO:0000313" key="2">
    <source>
        <dbReference type="Proteomes" id="UP000602124"/>
    </source>
</evidence>
<dbReference type="RefSeq" id="WP_198874376.1">
    <property type="nucleotide sequence ID" value="NZ_JAEKMH010000001.1"/>
</dbReference>
<name>A0A934MFR6_9HYPH</name>
<reference evidence="1" key="1">
    <citation type="submission" date="2020-12" db="EMBL/GenBank/DDBJ databases">
        <title>Devosia sp. MSA67 isolated from Mo River.</title>
        <authorList>
            <person name="Ma F."/>
            <person name="Zi Z."/>
        </authorList>
    </citation>
    <scope>NUCLEOTIDE SEQUENCE</scope>
    <source>
        <strain evidence="1">MSA67</strain>
    </source>
</reference>
<comment type="caution">
    <text evidence="1">The sequence shown here is derived from an EMBL/GenBank/DDBJ whole genome shotgun (WGS) entry which is preliminary data.</text>
</comment>
<gene>
    <name evidence="1" type="ORF">JEQ47_00195</name>
</gene>
<accession>A0A934MFR6</accession>
<dbReference type="Proteomes" id="UP000602124">
    <property type="component" value="Unassembled WGS sequence"/>
</dbReference>
<keyword evidence="2" id="KW-1185">Reference proteome</keyword>
<dbReference type="AlphaFoldDB" id="A0A934MFR6"/>
<dbReference type="EMBL" id="JAEKMH010000001">
    <property type="protein sequence ID" value="MBJ3783122.1"/>
    <property type="molecule type" value="Genomic_DNA"/>
</dbReference>
<organism evidence="1 2">
    <name type="scientific">Devosia sediminis</name>
    <dbReference type="NCBI Taxonomy" id="2798801"/>
    <lineage>
        <taxon>Bacteria</taxon>
        <taxon>Pseudomonadati</taxon>
        <taxon>Pseudomonadota</taxon>
        <taxon>Alphaproteobacteria</taxon>
        <taxon>Hyphomicrobiales</taxon>
        <taxon>Devosiaceae</taxon>
        <taxon>Devosia</taxon>
    </lineage>
</organism>